<sequence length="261" mass="30333">MPIFLLGIGCMWIGMAWGESPIQPAEQGSRQTLTLADLPPVPKELKSLVQQNELTFLIGGERPSLADGVRSTGGQSRRFDAETRFRMSFRFDSSCSWETVKDPRTPDSVKQLAVRVKFKRVRLSVTHRIWFRDMPERDGFWESPLLLHELDHVRISGDPRIANRFRQSVLQNSRIELTREESEPLIAMAYRKLNSRWFGRGPLVTYLNAGEARPFIKTAIQTEFDRTVELTHVRYQELDRITEHGQRQVPETGELRDWLRR</sequence>
<reference evidence="1 2" key="1">
    <citation type="submission" date="2017-05" db="EMBL/GenBank/DDBJ databases">
        <authorList>
            <person name="Varghese N."/>
            <person name="Submissions S."/>
        </authorList>
    </citation>
    <scope>NUCLEOTIDE SEQUENCE [LARGE SCALE GENOMIC DNA]</scope>
    <source>
        <strain evidence="1 2">DSM 25457</strain>
    </source>
</reference>
<organism evidence="1 2">
    <name type="scientific">Neorhodopirellula lusitana</name>
    <dbReference type="NCBI Taxonomy" id="445327"/>
    <lineage>
        <taxon>Bacteria</taxon>
        <taxon>Pseudomonadati</taxon>
        <taxon>Planctomycetota</taxon>
        <taxon>Planctomycetia</taxon>
        <taxon>Pirellulales</taxon>
        <taxon>Pirellulaceae</taxon>
        <taxon>Neorhodopirellula</taxon>
    </lineage>
</organism>
<gene>
    <name evidence="1" type="ORF">SAMN06265222_10362</name>
</gene>
<dbReference type="RefSeq" id="WP_283431872.1">
    <property type="nucleotide sequence ID" value="NZ_FXUG01000003.1"/>
</dbReference>
<evidence type="ECO:0000313" key="1">
    <source>
        <dbReference type="EMBL" id="SMP50274.1"/>
    </source>
</evidence>
<comment type="caution">
    <text evidence="1">The sequence shown here is derived from an EMBL/GenBank/DDBJ whole genome shotgun (WGS) entry which is preliminary data.</text>
</comment>
<name>A0ABY1PVI1_9BACT</name>
<dbReference type="EMBL" id="FXUG01000003">
    <property type="protein sequence ID" value="SMP50274.1"/>
    <property type="molecule type" value="Genomic_DNA"/>
</dbReference>
<protein>
    <recommendedName>
        <fullName evidence="3">Secreted protein</fullName>
    </recommendedName>
</protein>
<keyword evidence="2" id="KW-1185">Reference proteome</keyword>
<accession>A0ABY1PVI1</accession>
<evidence type="ECO:0000313" key="2">
    <source>
        <dbReference type="Proteomes" id="UP001158067"/>
    </source>
</evidence>
<proteinExistence type="predicted"/>
<dbReference type="Proteomes" id="UP001158067">
    <property type="component" value="Unassembled WGS sequence"/>
</dbReference>
<evidence type="ECO:0008006" key="3">
    <source>
        <dbReference type="Google" id="ProtNLM"/>
    </source>
</evidence>